<dbReference type="EMBL" id="BART01029604">
    <property type="protein sequence ID" value="GAH08694.1"/>
    <property type="molecule type" value="Genomic_DNA"/>
</dbReference>
<proteinExistence type="inferred from homology"/>
<sequence>PAHTHGITVTKDGVTVAKAVQLLDPVENLAVQMMRESSQNTANIAGDGTTTAIVLAEAIVKEGLKHLAENNISSNKYIKSINEYTRRVIQNLESTSKKLSKKGLLDVATISANNDKELGKIIADTYLEVGTDGVVTVENSQNDQTFSEVHKGIQLKRGWGANSFVNNQKKDECVLDDCYVLLSDHVISNVLQIENVLKPIINGGHKLLIIASCSANVMNTLSANVVRNGLKLCQIEPPQFGYKRHELMNDIAVATGGKYFAEETGD</sequence>
<dbReference type="InterPro" id="IPR027413">
    <property type="entry name" value="GROEL-like_equatorial_sf"/>
</dbReference>
<dbReference type="InterPro" id="IPR027409">
    <property type="entry name" value="GroEL-like_apical_dom_sf"/>
</dbReference>
<keyword evidence="2" id="KW-0143">Chaperone</keyword>
<dbReference type="GO" id="GO:0042026">
    <property type="term" value="P:protein refolding"/>
    <property type="evidence" value="ECO:0007669"/>
    <property type="project" value="InterPro"/>
</dbReference>
<evidence type="ECO:0000313" key="3">
    <source>
        <dbReference type="EMBL" id="GAH08694.1"/>
    </source>
</evidence>
<organism evidence="3">
    <name type="scientific">marine sediment metagenome</name>
    <dbReference type="NCBI Taxonomy" id="412755"/>
    <lineage>
        <taxon>unclassified sequences</taxon>
        <taxon>metagenomes</taxon>
        <taxon>ecological metagenomes</taxon>
    </lineage>
</organism>
<comment type="similarity">
    <text evidence="1">Belongs to the chaperonin (HSP60) family.</text>
</comment>
<evidence type="ECO:0000256" key="2">
    <source>
        <dbReference type="ARBA" id="ARBA00023186"/>
    </source>
</evidence>
<accession>X1DUQ6</accession>
<comment type="caution">
    <text evidence="3">The sequence shown here is derived from an EMBL/GenBank/DDBJ whole genome shotgun (WGS) entry which is preliminary data.</text>
</comment>
<evidence type="ECO:0000256" key="1">
    <source>
        <dbReference type="ARBA" id="ARBA00006607"/>
    </source>
</evidence>
<feature type="non-terminal residue" evidence="3">
    <location>
        <position position="1"/>
    </location>
</feature>
<dbReference type="SUPFAM" id="SSF52029">
    <property type="entry name" value="GroEL apical domain-like"/>
    <property type="match status" value="1"/>
</dbReference>
<dbReference type="GO" id="GO:0005524">
    <property type="term" value="F:ATP binding"/>
    <property type="evidence" value="ECO:0007669"/>
    <property type="project" value="InterPro"/>
</dbReference>
<dbReference type="Gene3D" id="3.30.260.10">
    <property type="entry name" value="TCP-1-like chaperonin intermediate domain"/>
    <property type="match status" value="1"/>
</dbReference>
<dbReference type="InterPro" id="IPR002423">
    <property type="entry name" value="Cpn60/GroEL/TCP-1"/>
</dbReference>
<dbReference type="SUPFAM" id="SSF48592">
    <property type="entry name" value="GroEL equatorial domain-like"/>
    <property type="match status" value="1"/>
</dbReference>
<protein>
    <recommendedName>
        <fullName evidence="4">60 kDa chaperonin</fullName>
    </recommendedName>
</protein>
<reference evidence="3" key="1">
    <citation type="journal article" date="2014" name="Front. Microbiol.">
        <title>High frequency of phylogenetically diverse reductive dehalogenase-homologous genes in deep subseafloor sedimentary metagenomes.</title>
        <authorList>
            <person name="Kawai M."/>
            <person name="Futagami T."/>
            <person name="Toyoda A."/>
            <person name="Takaki Y."/>
            <person name="Nishi S."/>
            <person name="Hori S."/>
            <person name="Arai W."/>
            <person name="Tsubouchi T."/>
            <person name="Morono Y."/>
            <person name="Uchiyama I."/>
            <person name="Ito T."/>
            <person name="Fujiyama A."/>
            <person name="Inagaki F."/>
            <person name="Takami H."/>
        </authorList>
    </citation>
    <scope>NUCLEOTIDE SEQUENCE</scope>
    <source>
        <strain evidence="3">Expedition CK06-06</strain>
    </source>
</reference>
<dbReference type="InterPro" id="IPR027410">
    <property type="entry name" value="TCP-1-like_intermed_sf"/>
</dbReference>
<dbReference type="Gene3D" id="1.10.560.10">
    <property type="entry name" value="GroEL-like equatorial domain"/>
    <property type="match status" value="1"/>
</dbReference>
<dbReference type="Pfam" id="PF00118">
    <property type="entry name" value="Cpn60_TCP1"/>
    <property type="match status" value="1"/>
</dbReference>
<dbReference type="PANTHER" id="PTHR45633">
    <property type="entry name" value="60 KDA HEAT SHOCK PROTEIN, MITOCHONDRIAL"/>
    <property type="match status" value="1"/>
</dbReference>
<name>X1DUQ6_9ZZZZ</name>
<dbReference type="AlphaFoldDB" id="X1DUQ6"/>
<dbReference type="PRINTS" id="PR00298">
    <property type="entry name" value="CHAPERONIN60"/>
</dbReference>
<feature type="non-terminal residue" evidence="3">
    <location>
        <position position="266"/>
    </location>
</feature>
<dbReference type="Gene3D" id="3.50.7.10">
    <property type="entry name" value="GroEL"/>
    <property type="match status" value="1"/>
</dbReference>
<evidence type="ECO:0008006" key="4">
    <source>
        <dbReference type="Google" id="ProtNLM"/>
    </source>
</evidence>
<dbReference type="GO" id="GO:0140662">
    <property type="term" value="F:ATP-dependent protein folding chaperone"/>
    <property type="evidence" value="ECO:0007669"/>
    <property type="project" value="InterPro"/>
</dbReference>
<gene>
    <name evidence="3" type="ORF">S01H4_51897</name>
</gene>
<dbReference type="InterPro" id="IPR001844">
    <property type="entry name" value="Cpn60/GroEL"/>
</dbReference>